<evidence type="ECO:0000313" key="13">
    <source>
        <dbReference type="Ensembl" id="ENSCCNP00000009835.1"/>
    </source>
</evidence>
<reference evidence="13" key="1">
    <citation type="submission" date="2023-09" db="UniProtKB">
        <authorList>
            <consortium name="Ensembl"/>
        </authorList>
    </citation>
    <scope>IDENTIFICATION</scope>
</reference>
<keyword evidence="9" id="KW-0863">Zinc-finger</keyword>
<keyword evidence="4 10" id="KW-0489">Methyltransferase</keyword>
<dbReference type="Ensembl" id="ENSCCNT00000012938.1">
    <property type="protein sequence ID" value="ENSCCNP00000009835.1"/>
    <property type="gene ID" value="ENSCCNG00000010294.1"/>
</dbReference>
<sequence length="689" mass="76306">MAEVGRVQVCDPGGLLPGGFWAAVAVWLERPQVANKRLCGSRIEARRSAALPGLGPEHEEGAAAGRGLQEGSPEGDPDSRAGLGPAQGTADPAANLDLIWDHFSKSLASGNSEMLAFLTGSREGSQPEAPHELDLILRIVIPKASPHSRLTAPRREIVVQDVPSGTATFLPLEEDVEGSVEVQMSNVYQVQLQHSEGKWFISVLIFCPERWHSEGVIYPKLTWLAEELLAKLARWSVENKKSEFKNTLSLISVMRYSRTYQELKEKYKEMVKVILLTEERAERGVTAKQSFVDLGCGNGLLVHILCSEGHPGRGIDVRRRKIWDMYGPQTQLEEGAITPGDKTLFPDADWLIGNHSDELTPWIPVITARSSYNCRFFVLPCCFFDFTGKYCRRQSRKTQYREYLDFIQEVGLSCGFHVQEDCLRIPSTKRVCLIGKSRTYPPTGEVWMDEQRARYIHGRRGHPVSPPGKEHSCSAPEVAAGSAGHQDSPASLGSGTECVPEALPAEQGAGTQAAAVWLPGFQPREKAEPVRNCATLPRDFVDQVVLQVADLLLAGKKLNTASSQEGSLKTWNGGGSYSLAEVASELDRETLRRLKRECGGLQTLLRNSHQVFEVLNGRVHIRDWRQELQKEKRPAAKRSLSSEAFKTRLCWFFTHHPDGCVLPSSCCPFAHGPGELQPSQTSQKQRQST</sequence>
<dbReference type="GO" id="GO:0005737">
    <property type="term" value="C:cytoplasm"/>
    <property type="evidence" value="ECO:0007669"/>
    <property type="project" value="UniProtKB-SubCell"/>
</dbReference>
<comment type="function">
    <text evidence="10">Adenosyl-L-methionine (AdoMet)-dependent tRNA (uracil-O(2)-)-methyltransferase.</text>
</comment>
<name>A0A8C0WD84_CASCN</name>
<comment type="subcellular location">
    <subcellularLocation>
        <location evidence="1 10">Cytoplasm</location>
    </subcellularLocation>
</comment>
<organism evidence="13">
    <name type="scientific">Castor canadensis</name>
    <name type="common">American beaver</name>
    <dbReference type="NCBI Taxonomy" id="51338"/>
    <lineage>
        <taxon>Eukaryota</taxon>
        <taxon>Metazoa</taxon>
        <taxon>Chordata</taxon>
        <taxon>Craniata</taxon>
        <taxon>Vertebrata</taxon>
        <taxon>Euteleostomi</taxon>
        <taxon>Mammalia</taxon>
        <taxon>Eutheria</taxon>
        <taxon>Euarchontoglires</taxon>
        <taxon>Glires</taxon>
        <taxon>Rodentia</taxon>
        <taxon>Castorimorpha</taxon>
        <taxon>Castoridae</taxon>
        <taxon>Castor</taxon>
    </lineage>
</organism>
<evidence type="ECO:0000256" key="3">
    <source>
        <dbReference type="ARBA" id="ARBA00022490"/>
    </source>
</evidence>
<evidence type="ECO:0000256" key="7">
    <source>
        <dbReference type="ARBA" id="ARBA00022694"/>
    </source>
</evidence>
<dbReference type="InterPro" id="IPR000571">
    <property type="entry name" value="Znf_CCCH"/>
</dbReference>
<evidence type="ECO:0000256" key="1">
    <source>
        <dbReference type="ARBA" id="ARBA00004496"/>
    </source>
</evidence>
<comment type="catalytic activity">
    <reaction evidence="8 10">
        <text>uridine(44) in tRNA(Ser) + S-adenosyl-L-methionine = 2'-O-methyluridine(44) in tRNA(Ser) + S-adenosyl-L-homocysteine + H(+)</text>
        <dbReference type="Rhea" id="RHEA:43100"/>
        <dbReference type="Rhea" id="RHEA-COMP:10339"/>
        <dbReference type="Rhea" id="RHEA-COMP:10340"/>
        <dbReference type="ChEBI" id="CHEBI:15378"/>
        <dbReference type="ChEBI" id="CHEBI:57856"/>
        <dbReference type="ChEBI" id="CHEBI:59789"/>
        <dbReference type="ChEBI" id="CHEBI:65315"/>
        <dbReference type="ChEBI" id="CHEBI:74478"/>
        <dbReference type="EC" id="2.1.1.211"/>
    </reaction>
</comment>
<dbReference type="Pfam" id="PF07757">
    <property type="entry name" value="AdoMet_MTase"/>
    <property type="match status" value="1"/>
</dbReference>
<dbReference type="GO" id="GO:0008270">
    <property type="term" value="F:zinc ion binding"/>
    <property type="evidence" value="ECO:0007669"/>
    <property type="project" value="UniProtKB-KW"/>
</dbReference>
<evidence type="ECO:0000256" key="5">
    <source>
        <dbReference type="ARBA" id="ARBA00022679"/>
    </source>
</evidence>
<dbReference type="InterPro" id="IPR011671">
    <property type="entry name" value="tRNA_uracil_MeTrfase"/>
</dbReference>
<comment type="similarity">
    <text evidence="2 10">Belongs to the TRM44 family.</text>
</comment>
<keyword evidence="9" id="KW-0479">Metal-binding</keyword>
<keyword evidence="3 10" id="KW-0963">Cytoplasm</keyword>
<feature type="region of interest" description="Disordered" evidence="11">
    <location>
        <begin position="458"/>
        <end position="498"/>
    </location>
</feature>
<dbReference type="AlphaFoldDB" id="A0A8C0WD84"/>
<keyword evidence="5 10" id="KW-0808">Transferase</keyword>
<dbReference type="EC" id="2.1.1.211" evidence="10"/>
<evidence type="ECO:0000256" key="6">
    <source>
        <dbReference type="ARBA" id="ARBA00022691"/>
    </source>
</evidence>
<evidence type="ECO:0000256" key="9">
    <source>
        <dbReference type="PROSITE-ProRule" id="PRU00723"/>
    </source>
</evidence>
<evidence type="ECO:0000256" key="4">
    <source>
        <dbReference type="ARBA" id="ARBA00022603"/>
    </source>
</evidence>
<gene>
    <name evidence="13" type="primary">Trmt44</name>
</gene>
<keyword evidence="9" id="KW-0862">Zinc</keyword>
<evidence type="ECO:0000259" key="12">
    <source>
        <dbReference type="PROSITE" id="PS50103"/>
    </source>
</evidence>
<keyword evidence="7 10" id="KW-0819">tRNA processing</keyword>
<evidence type="ECO:0000256" key="2">
    <source>
        <dbReference type="ARBA" id="ARBA00009056"/>
    </source>
</evidence>
<dbReference type="PANTHER" id="PTHR21210">
    <property type="entry name" value="TRNA (URACIL-O(2)-)-METHYLTRANSFERASE-RELATED"/>
    <property type="match status" value="1"/>
</dbReference>
<dbReference type="GO" id="GO:0030488">
    <property type="term" value="P:tRNA methylation"/>
    <property type="evidence" value="ECO:0007669"/>
    <property type="project" value="UniProtKB-UniRule"/>
</dbReference>
<accession>A0A8C0WD84</accession>
<evidence type="ECO:0000256" key="11">
    <source>
        <dbReference type="SAM" id="MobiDB-lite"/>
    </source>
</evidence>
<evidence type="ECO:0000256" key="10">
    <source>
        <dbReference type="RuleBase" id="RU368004"/>
    </source>
</evidence>
<proteinExistence type="inferred from homology"/>
<dbReference type="GO" id="GO:0141101">
    <property type="term" value="F:tRNA(Ser) (uridine(44)-2'-O-)-methyltransferase activity"/>
    <property type="evidence" value="ECO:0007669"/>
    <property type="project" value="UniProtKB-EC"/>
</dbReference>
<keyword evidence="6 10" id="KW-0949">S-adenosyl-L-methionine</keyword>
<feature type="domain" description="C3H1-type" evidence="12">
    <location>
        <begin position="644"/>
        <end position="674"/>
    </location>
</feature>
<dbReference type="PANTHER" id="PTHR21210:SF0">
    <property type="entry name" value="TRNA (URACIL-O(2)-)-METHYLTRANSFERASE-RELATED"/>
    <property type="match status" value="1"/>
</dbReference>
<evidence type="ECO:0000256" key="8">
    <source>
        <dbReference type="ARBA" id="ARBA00047957"/>
    </source>
</evidence>
<protein>
    <recommendedName>
        <fullName evidence="10">tRNA (uracil-O(2)-)-methyltransferase</fullName>
        <ecNumber evidence="10">2.1.1.211</ecNumber>
    </recommendedName>
</protein>
<dbReference type="PROSITE" id="PS50103">
    <property type="entry name" value="ZF_C3H1"/>
    <property type="match status" value="1"/>
</dbReference>
<feature type="region of interest" description="Disordered" evidence="11">
    <location>
        <begin position="50"/>
        <end position="88"/>
    </location>
</feature>
<feature type="zinc finger region" description="C3H1-type" evidence="9">
    <location>
        <begin position="644"/>
        <end position="674"/>
    </location>
</feature>